<protein>
    <submittedName>
        <fullName evidence="1">Uncharacterized protein</fullName>
    </submittedName>
</protein>
<dbReference type="AlphaFoldDB" id="A0A6U3CUW7"/>
<organism evidence="1">
    <name type="scientific">Lotharella globosa</name>
    <dbReference type="NCBI Taxonomy" id="91324"/>
    <lineage>
        <taxon>Eukaryota</taxon>
        <taxon>Sar</taxon>
        <taxon>Rhizaria</taxon>
        <taxon>Cercozoa</taxon>
        <taxon>Chlorarachniophyceae</taxon>
        <taxon>Lotharella</taxon>
    </lineage>
</organism>
<sequence length="129" mass="14936">MGLFFALPEVTEGNVVKIPQSMLDDDDEIEDDMMGTRKGNKTIFTKKTTKHTKARGCCAGGGKIDLFVETVVVEKKDGTRTKYKERRYAQHCKNGARIYRKKRYVKQYLKNGKKTKYKEVDPNEPNWPR</sequence>
<reference evidence="1" key="1">
    <citation type="submission" date="2021-01" db="EMBL/GenBank/DDBJ databases">
        <authorList>
            <person name="Corre E."/>
            <person name="Pelletier E."/>
            <person name="Niang G."/>
            <person name="Scheremetjew M."/>
            <person name="Finn R."/>
            <person name="Kale V."/>
            <person name="Holt S."/>
            <person name="Cochrane G."/>
            <person name="Meng A."/>
            <person name="Brown T."/>
            <person name="Cohen L."/>
        </authorList>
    </citation>
    <scope>NUCLEOTIDE SEQUENCE</scope>
    <source>
        <strain evidence="1">CCCM811</strain>
    </source>
</reference>
<name>A0A6U3CUW7_9EUKA</name>
<evidence type="ECO:0000313" key="1">
    <source>
        <dbReference type="EMBL" id="CAE0679375.1"/>
    </source>
</evidence>
<accession>A0A6U3CUW7</accession>
<proteinExistence type="predicted"/>
<dbReference type="EMBL" id="HBIV01044401">
    <property type="protein sequence ID" value="CAE0679375.1"/>
    <property type="molecule type" value="Transcribed_RNA"/>
</dbReference>
<gene>
    <name evidence="1" type="ORF">LGLO00237_LOCUS31158</name>
</gene>